<feature type="domain" description="C3H1-type" evidence="7">
    <location>
        <begin position="436"/>
        <end position="463"/>
    </location>
</feature>
<dbReference type="PANTHER" id="PTHR23102:SF24">
    <property type="entry name" value="CLEAVAGE AND POLYADENYLATION SPECIFICITY FACTOR SUBUNIT 4"/>
    <property type="match status" value="1"/>
</dbReference>
<evidence type="ECO:0000313" key="8">
    <source>
        <dbReference type="EMBL" id="KAF2848609.1"/>
    </source>
</evidence>
<feature type="region of interest" description="Disordered" evidence="6">
    <location>
        <begin position="273"/>
        <end position="318"/>
    </location>
</feature>
<comment type="subcellular location">
    <subcellularLocation>
        <location evidence="5">Nucleus</location>
    </subcellularLocation>
</comment>
<dbReference type="GO" id="GO:0031124">
    <property type="term" value="P:mRNA 3'-end processing"/>
    <property type="evidence" value="ECO:0007669"/>
    <property type="project" value="UniProtKB-UniRule"/>
</dbReference>
<feature type="domain" description="C3H1-type" evidence="7">
    <location>
        <begin position="544"/>
        <end position="571"/>
    </location>
</feature>
<dbReference type="Gene3D" id="4.10.1000.10">
    <property type="entry name" value="Zinc finger, CCCH-type"/>
    <property type="match status" value="3"/>
</dbReference>
<dbReference type="PANTHER" id="PTHR23102">
    <property type="entry name" value="CLEAVAGE AND POLYADENYLATION SPECIFICITY FACTOR SUBUNIT 4-RELATED"/>
    <property type="match status" value="1"/>
</dbReference>
<keyword evidence="5" id="KW-0694">RNA-binding</keyword>
<name>A0A6A7B2P4_9PLEO</name>
<keyword evidence="4 5" id="KW-0479">Metal-binding</keyword>
<dbReference type="OrthoDB" id="6285980at2759"/>
<feature type="domain" description="C3H1-type" evidence="7">
    <location>
        <begin position="523"/>
        <end position="543"/>
    </location>
</feature>
<feature type="zinc finger region" description="C3H1-type" evidence="4">
    <location>
        <begin position="544"/>
        <end position="571"/>
    </location>
</feature>
<comment type="function">
    <text evidence="3 5">Component of the cleavage factor I (CF I) involved in pre-mRNA 3'-end processing.</text>
</comment>
<evidence type="ECO:0000256" key="5">
    <source>
        <dbReference type="RuleBase" id="RU369008"/>
    </source>
</evidence>
<keyword evidence="9" id="KW-1185">Reference proteome</keyword>
<feature type="zinc finger region" description="C3H1-type" evidence="4">
    <location>
        <begin position="523"/>
        <end position="543"/>
    </location>
</feature>
<gene>
    <name evidence="8" type="ORF">T440DRAFT_469965</name>
</gene>
<evidence type="ECO:0000256" key="2">
    <source>
        <dbReference type="ARBA" id="ARBA00022737"/>
    </source>
</evidence>
<evidence type="ECO:0000256" key="3">
    <source>
        <dbReference type="ARBA" id="ARBA00024826"/>
    </source>
</evidence>
<dbReference type="AlphaFoldDB" id="A0A6A7B2P4"/>
<keyword evidence="4 5" id="KW-0862">Zinc</keyword>
<protein>
    <recommendedName>
        <fullName evidence="5">mRNA 3'-end-processing protein</fullName>
    </recommendedName>
</protein>
<proteinExistence type="inferred from homology"/>
<evidence type="ECO:0000259" key="7">
    <source>
        <dbReference type="PROSITE" id="PS50103"/>
    </source>
</evidence>
<feature type="zinc finger region" description="C3H1-type" evidence="4">
    <location>
        <begin position="415"/>
        <end position="435"/>
    </location>
</feature>
<dbReference type="GO" id="GO:0008270">
    <property type="term" value="F:zinc ion binding"/>
    <property type="evidence" value="ECO:0007669"/>
    <property type="project" value="UniProtKB-KW"/>
</dbReference>
<feature type="region of interest" description="Disordered" evidence="6">
    <location>
        <begin position="1"/>
        <end position="101"/>
    </location>
</feature>
<comment type="similarity">
    <text evidence="1 5">Belongs to the CPSF4/YTH1 family.</text>
</comment>
<keyword evidence="5" id="KW-0539">Nucleus</keyword>
<keyword evidence="5" id="KW-0507">mRNA processing</keyword>
<feature type="domain" description="C3H1-type" evidence="7">
    <location>
        <begin position="381"/>
        <end position="403"/>
    </location>
</feature>
<feature type="zinc finger region" description="C3H1-type" evidence="4">
    <location>
        <begin position="436"/>
        <end position="463"/>
    </location>
</feature>
<dbReference type="Proteomes" id="UP000799423">
    <property type="component" value="Unassembled WGS sequence"/>
</dbReference>
<dbReference type="EMBL" id="MU006316">
    <property type="protein sequence ID" value="KAF2848609.1"/>
    <property type="molecule type" value="Genomic_DNA"/>
</dbReference>
<dbReference type="GO" id="GO:0003723">
    <property type="term" value="F:RNA binding"/>
    <property type="evidence" value="ECO:0007669"/>
    <property type="project" value="UniProtKB-UniRule"/>
</dbReference>
<keyword evidence="2 5" id="KW-0677">Repeat</keyword>
<feature type="domain" description="C3H1-type" evidence="7">
    <location>
        <begin position="415"/>
        <end position="435"/>
    </location>
</feature>
<evidence type="ECO:0000313" key="9">
    <source>
        <dbReference type="Proteomes" id="UP000799423"/>
    </source>
</evidence>
<reference evidence="8" key="1">
    <citation type="submission" date="2020-01" db="EMBL/GenBank/DDBJ databases">
        <authorList>
            <consortium name="DOE Joint Genome Institute"/>
            <person name="Haridas S."/>
            <person name="Albert R."/>
            <person name="Binder M."/>
            <person name="Bloem J."/>
            <person name="Labutti K."/>
            <person name="Salamov A."/>
            <person name="Andreopoulos B."/>
            <person name="Baker S.E."/>
            <person name="Barry K."/>
            <person name="Bills G."/>
            <person name="Bluhm B.H."/>
            <person name="Cannon C."/>
            <person name="Castanera R."/>
            <person name="Culley D.E."/>
            <person name="Daum C."/>
            <person name="Ezra D."/>
            <person name="Gonzalez J.B."/>
            <person name="Henrissat B."/>
            <person name="Kuo A."/>
            <person name="Liang C."/>
            <person name="Lipzen A."/>
            <person name="Lutzoni F."/>
            <person name="Magnuson J."/>
            <person name="Mondo S."/>
            <person name="Nolan M."/>
            <person name="Ohm R."/>
            <person name="Pangilinan J."/>
            <person name="Park H.-J."/>
            <person name="Ramirez L."/>
            <person name="Alfaro M."/>
            <person name="Sun H."/>
            <person name="Tritt A."/>
            <person name="Yoshinaga Y."/>
            <person name="Zwiers L.-H."/>
            <person name="Turgeon B.G."/>
            <person name="Goodwin S.B."/>
            <person name="Spatafora J.W."/>
            <person name="Crous P.W."/>
            <person name="Grigoriev I.V."/>
        </authorList>
    </citation>
    <scope>NUCLEOTIDE SEQUENCE</scope>
    <source>
        <strain evidence="8">IPT5</strain>
    </source>
</reference>
<dbReference type="InterPro" id="IPR000571">
    <property type="entry name" value="Znf_CCCH"/>
</dbReference>
<accession>A0A6A7B2P4</accession>
<evidence type="ECO:0000256" key="1">
    <source>
        <dbReference type="ARBA" id="ARBA00008907"/>
    </source>
</evidence>
<feature type="region of interest" description="Disordered" evidence="6">
    <location>
        <begin position="487"/>
        <end position="517"/>
    </location>
</feature>
<feature type="zinc finger region" description="C3H1-type" evidence="4">
    <location>
        <begin position="381"/>
        <end position="403"/>
    </location>
</feature>
<organism evidence="8 9">
    <name type="scientific">Plenodomus tracheiphilus IPT5</name>
    <dbReference type="NCBI Taxonomy" id="1408161"/>
    <lineage>
        <taxon>Eukaryota</taxon>
        <taxon>Fungi</taxon>
        <taxon>Dikarya</taxon>
        <taxon>Ascomycota</taxon>
        <taxon>Pezizomycotina</taxon>
        <taxon>Dothideomycetes</taxon>
        <taxon>Pleosporomycetidae</taxon>
        <taxon>Pleosporales</taxon>
        <taxon>Pleosporineae</taxon>
        <taxon>Leptosphaeriaceae</taxon>
        <taxon>Plenodomus</taxon>
    </lineage>
</organism>
<evidence type="ECO:0000256" key="6">
    <source>
        <dbReference type="SAM" id="MobiDB-lite"/>
    </source>
</evidence>
<feature type="compositionally biased region" description="Basic and acidic residues" evidence="6">
    <location>
        <begin position="1"/>
        <end position="23"/>
    </location>
</feature>
<dbReference type="PROSITE" id="PS50103">
    <property type="entry name" value="ZF_C3H1"/>
    <property type="match status" value="5"/>
</dbReference>
<keyword evidence="4 5" id="KW-0863">Zinc-finger</keyword>
<dbReference type="SMART" id="SM00356">
    <property type="entry name" value="ZnF_C3H1"/>
    <property type="match status" value="5"/>
</dbReference>
<evidence type="ECO:0000256" key="4">
    <source>
        <dbReference type="PROSITE-ProRule" id="PRU00723"/>
    </source>
</evidence>
<dbReference type="GO" id="GO:0005634">
    <property type="term" value="C:nucleus"/>
    <property type="evidence" value="ECO:0007669"/>
    <property type="project" value="UniProtKB-SubCell"/>
</dbReference>
<sequence>MEEEVRAIAERQQEVERQQKAAKEQAAAAAAAAERRECERQQQVAQQQERDRQQQIAQNQERERQQQEAQQQHQAIQQQAEQRSNQEDATASADASPDEMRKKLQTWKTFLRNLMTASSHGQAPTIADFHRLEDVPTYDECLERLQSLWEALQEPLRTLDPQQLLAFPDQLLELETWLCMAQLLLVLLRIYNRDAKDVVRTGWKPAALVQAQKVLRPYANQLIHTDLLFVVDQVGALLDEGYRRAIRASMKGVVRSPAGGGFGLSMNNQMAAATEGGSKSATPPAPNRPYNPLLDPSRTALDKNGLPIPNPRIKPPSHNSFLYPASSLFDGLDKSHFQAPERTLPQSPTDNTQTEYYHPACPSFKIDTCTASPLCKAPHHACAHWLNGKCKYGGSCKQSHDPWFKAQIHGGGLEGSFEPACRFFKTGTCVKGDNCARPHEACPHFLRGRCKFGVMCMGSHDPFFMSTFAAVDTSDVQMESMMGSILDSSSRVGRERADAPSPSPSLFSAEDTDSTPADTAMGGRIKEACWFFKTGTCTRGDDCTRPHVACRGFLAGYCRFGDGCRFSHDPFFLIESNGAGDGGQEGVGEGVKMGKKAWMKSMMCRDGVGCGNRKCGFLHPAVGKD</sequence>
<dbReference type="InterPro" id="IPR045348">
    <property type="entry name" value="CPSF4/Yth1"/>
</dbReference>
<feature type="compositionally biased region" description="Low complexity" evidence="6">
    <location>
        <begin position="67"/>
        <end position="83"/>
    </location>
</feature>